<keyword evidence="3" id="KW-0732">Signal</keyword>
<evidence type="ECO:0000259" key="4">
    <source>
        <dbReference type="PROSITE" id="PS50983"/>
    </source>
</evidence>
<gene>
    <name evidence="5" type="ORF">DWX93_13790</name>
</gene>
<dbReference type="Pfam" id="PF01497">
    <property type="entry name" value="Peripla_BP_2"/>
    <property type="match status" value="1"/>
</dbReference>
<evidence type="ECO:0000256" key="3">
    <source>
        <dbReference type="SAM" id="SignalP"/>
    </source>
</evidence>
<dbReference type="AlphaFoldDB" id="A0A395V9C2"/>
<dbReference type="InterPro" id="IPR002491">
    <property type="entry name" value="ABC_transptr_periplasmic_BD"/>
</dbReference>
<dbReference type="SUPFAM" id="SSF53807">
    <property type="entry name" value="Helical backbone' metal receptor"/>
    <property type="match status" value="1"/>
</dbReference>
<evidence type="ECO:0000256" key="1">
    <source>
        <dbReference type="ARBA" id="ARBA00008814"/>
    </source>
</evidence>
<feature type="chain" id="PRO_5017413705" evidence="3">
    <location>
        <begin position="28"/>
        <end position="398"/>
    </location>
</feature>
<dbReference type="GO" id="GO:0071281">
    <property type="term" value="P:cellular response to iron ion"/>
    <property type="evidence" value="ECO:0007669"/>
    <property type="project" value="TreeGrafter"/>
</dbReference>
<dbReference type="Proteomes" id="UP000266172">
    <property type="component" value="Unassembled WGS sequence"/>
</dbReference>
<feature type="region of interest" description="Disordered" evidence="2">
    <location>
        <begin position="44"/>
        <end position="63"/>
    </location>
</feature>
<organism evidence="5 6">
    <name type="scientific">Roseburia hominis</name>
    <dbReference type="NCBI Taxonomy" id="301301"/>
    <lineage>
        <taxon>Bacteria</taxon>
        <taxon>Bacillati</taxon>
        <taxon>Bacillota</taxon>
        <taxon>Clostridia</taxon>
        <taxon>Lachnospirales</taxon>
        <taxon>Lachnospiraceae</taxon>
        <taxon>Roseburia</taxon>
    </lineage>
</organism>
<accession>A0A395V9C2</accession>
<dbReference type="PANTHER" id="PTHR30535">
    <property type="entry name" value="VITAMIN B12-BINDING PROTEIN"/>
    <property type="match status" value="1"/>
</dbReference>
<comment type="similarity">
    <text evidence="1">Belongs to the bacterial solute-binding protein 8 family.</text>
</comment>
<evidence type="ECO:0000313" key="5">
    <source>
        <dbReference type="EMBL" id="RGS37659.1"/>
    </source>
</evidence>
<dbReference type="PANTHER" id="PTHR30535:SF34">
    <property type="entry name" value="MOLYBDATE-BINDING PROTEIN MOLA"/>
    <property type="match status" value="1"/>
</dbReference>
<sequence>MIKKTKLTAALLTAAMVLQIAACGSNAASGTENTSDNGVTAATETVAASESAESVDTETAATEDTGTHTVVDHAGNTVEVPNHITRVVIDQIPILSTYMSYFGGEAPYIVGYCGSFKDTISKTVLKNIAPELMESADTVYAQSDLNIEEIMKLEPDVILYNAGNTAHAEILQESGIPCIGFATVGHETEADPLNRYKQWLDLLEDVFGEEGKTDAFTAAGDEIVADVEARIAAVPEDERPSALILWKYSDGVPQVSGNGTFGTYWMKHLGVTDVAAEATGFTQVSMEQIYDWNPDILFVDGPGLIGLTSEDVLENRVEGTDFSSIKAVQDGRVYDTTLGMWNWFTPNPDAPLVFAWLACNTYPEVFADYPLEDTIREYYHDWYGYDVTDEEMEEMLQY</sequence>
<dbReference type="PROSITE" id="PS50983">
    <property type="entry name" value="FE_B12_PBP"/>
    <property type="match status" value="1"/>
</dbReference>
<evidence type="ECO:0000256" key="2">
    <source>
        <dbReference type="SAM" id="MobiDB-lite"/>
    </source>
</evidence>
<protein>
    <submittedName>
        <fullName evidence="5">ABC transporter substrate-binding protein</fullName>
    </submittedName>
</protein>
<dbReference type="InterPro" id="IPR050902">
    <property type="entry name" value="ABC_Transporter_SBP"/>
</dbReference>
<proteinExistence type="inferred from homology"/>
<feature type="domain" description="Fe/B12 periplasmic-binding" evidence="4">
    <location>
        <begin position="86"/>
        <end position="365"/>
    </location>
</feature>
<evidence type="ECO:0000313" key="6">
    <source>
        <dbReference type="Proteomes" id="UP000266172"/>
    </source>
</evidence>
<reference evidence="5 6" key="1">
    <citation type="submission" date="2018-08" db="EMBL/GenBank/DDBJ databases">
        <title>A genome reference for cultivated species of the human gut microbiota.</title>
        <authorList>
            <person name="Zou Y."/>
            <person name="Xue W."/>
            <person name="Luo G."/>
        </authorList>
    </citation>
    <scope>NUCLEOTIDE SEQUENCE [LARGE SCALE GENOMIC DNA]</scope>
    <source>
        <strain evidence="5 6">AF22-12AC</strain>
    </source>
</reference>
<dbReference type="RefSeq" id="WP_118097992.1">
    <property type="nucleotide sequence ID" value="NZ_QRVL01000014.1"/>
</dbReference>
<dbReference type="EMBL" id="QRVL01000014">
    <property type="protein sequence ID" value="RGS37659.1"/>
    <property type="molecule type" value="Genomic_DNA"/>
</dbReference>
<comment type="caution">
    <text evidence="5">The sequence shown here is derived from an EMBL/GenBank/DDBJ whole genome shotgun (WGS) entry which is preliminary data.</text>
</comment>
<dbReference type="Gene3D" id="3.40.50.1980">
    <property type="entry name" value="Nitrogenase molybdenum iron protein domain"/>
    <property type="match status" value="2"/>
</dbReference>
<feature type="signal peptide" evidence="3">
    <location>
        <begin position="1"/>
        <end position="27"/>
    </location>
</feature>
<name>A0A395V9C2_9FIRM</name>